<feature type="compositionally biased region" description="Low complexity" evidence="4">
    <location>
        <begin position="454"/>
        <end position="468"/>
    </location>
</feature>
<dbReference type="Pfam" id="PF00400">
    <property type="entry name" value="WD40"/>
    <property type="match status" value="5"/>
</dbReference>
<feature type="compositionally biased region" description="Pro residues" evidence="4">
    <location>
        <begin position="1036"/>
        <end position="1049"/>
    </location>
</feature>
<comment type="similarity">
    <text evidence="1">Belongs to the WD repeat WDR48 family.</text>
</comment>
<dbReference type="Proteomes" id="UP000292082">
    <property type="component" value="Unassembled WGS sequence"/>
</dbReference>
<dbReference type="Gene3D" id="2.130.10.10">
    <property type="entry name" value="YVTN repeat-like/Quinoprotein amine dehydrogenase"/>
    <property type="match status" value="2"/>
</dbReference>
<dbReference type="InterPro" id="IPR001680">
    <property type="entry name" value="WD40_rpt"/>
</dbReference>
<dbReference type="SUPFAM" id="SSF50978">
    <property type="entry name" value="WD40 repeat-like"/>
    <property type="match status" value="1"/>
</dbReference>
<dbReference type="CDD" id="cd17041">
    <property type="entry name" value="Ubl_WDR48"/>
    <property type="match status" value="1"/>
</dbReference>
<dbReference type="EMBL" id="ML145232">
    <property type="protein sequence ID" value="TBU52914.1"/>
    <property type="molecule type" value="Genomic_DNA"/>
</dbReference>
<evidence type="ECO:0000256" key="2">
    <source>
        <dbReference type="ARBA" id="ARBA00022574"/>
    </source>
</evidence>
<name>A0A4Q9NMF7_9APHY</name>
<dbReference type="InterPro" id="IPR015943">
    <property type="entry name" value="WD40/YVTN_repeat-like_dom_sf"/>
</dbReference>
<dbReference type="PROSITE" id="PS50082">
    <property type="entry name" value="WD_REPEATS_2"/>
    <property type="match status" value="4"/>
</dbReference>
<proteinExistence type="inferred from homology"/>
<dbReference type="CDD" id="cd00200">
    <property type="entry name" value="WD40"/>
    <property type="match status" value="1"/>
</dbReference>
<evidence type="ECO:0000256" key="3">
    <source>
        <dbReference type="ARBA" id="ARBA00022737"/>
    </source>
</evidence>
<feature type="compositionally biased region" description="Polar residues" evidence="4">
    <location>
        <begin position="963"/>
        <end position="977"/>
    </location>
</feature>
<evidence type="ECO:0000256" key="1">
    <source>
        <dbReference type="ARBA" id="ARBA00006917"/>
    </source>
</evidence>
<keyword evidence="6" id="KW-1185">Reference proteome</keyword>
<dbReference type="AlphaFoldDB" id="A0A4Q9NMF7"/>
<dbReference type="PANTHER" id="PTHR19862:SF14">
    <property type="entry name" value="WD REPEAT-CONTAINING PROTEIN 48"/>
    <property type="match status" value="1"/>
</dbReference>
<dbReference type="GO" id="GO:0000724">
    <property type="term" value="P:double-strand break repair via homologous recombination"/>
    <property type="evidence" value="ECO:0007669"/>
    <property type="project" value="TreeGrafter"/>
</dbReference>
<evidence type="ECO:0000313" key="5">
    <source>
        <dbReference type="EMBL" id="TBU52914.1"/>
    </source>
</evidence>
<dbReference type="PROSITE" id="PS50294">
    <property type="entry name" value="WD_REPEATS_REGION"/>
    <property type="match status" value="2"/>
</dbReference>
<feature type="region of interest" description="Disordered" evidence="4">
    <location>
        <begin position="400"/>
        <end position="478"/>
    </location>
</feature>
<dbReference type="PANTHER" id="PTHR19862">
    <property type="entry name" value="WD REPEAT-CONTAINING PROTEIN 48"/>
    <property type="match status" value="1"/>
</dbReference>
<sequence>MAIAWDLGVPMKRRAQRYGYTGRSLRRWEVMTNWADDIIEEEAEEADDYRSDGDVLGEVTGKTRRRIPADDTIPYEEQWETDMDAYQALKAHPPTSHFRQAVQMHSDWINDMILCNYNQTLVTASSDGTIKAWSPHAHGQSSSSLHEPAVLGTHSDYVRCLAYCREQQWFASGSFDRTIKLWDLASASASGSGAHRTDPLITLSPPEGAGPKASVYALTTDPYGSVIASGSPERVIRMWDPRSGKRIAKLVGHTDNIRAILISEDAKYLLTGSADASIKLWSLSSQRCLHTFTHHTESVWSLSSTHPSLEIFYSGDRSGLVCKVDVEGCTDVAEGECLVLCQDSGGDRPGTSGAGSEGINKIVAMDDNLLWTASGSSSVRRWRVPARRVVRGSVWSAEGAVDSPISSLPPLDHRRRDSLDFTFPPSTFGSGSAAGGRTKSKSPVRSPPLSQETSRSSSPLAPRSLSASNHKRASFTPSMNSANAMAGAESHVDLDSEREGEETWYGIPFESLVRLTSPNNDAGFGLGLGPSLSMMKGHDPEIATLYSAASVLSVPRMVRSPVQQIFGSNSQPVRSVSPFRGDTVRSQTRLVEEVQTPRPRAAFELREVAADAIPLRLEADEVIHGEHGLVRCVMLNDRVHALTVDTAGEVALWDIVRGVCLGRYPCEDVAAVSFCGSDKSVAASAREGRGGRYEGETRSPREALETVRERIEGEAVVPSWAALDTKTGVLTVHMNEKCFEAEIYADEAGYGHERQFNEEARLNIGKWVLRNLFHGFIREEQRQAARRAREHGSHDPSHHRLQRGSAPTHIDLNSTNPDVRSRASSDVSVRSASSAALGLRSATIILSPNMLPAVSPAVSVAPRSSPLMTPLIPLHGGIRDSGLPTIPQSPNPTDITPISHGPRDTQRSDGTATPAALPPSTYGTVTNNDYFSQRGSSRRPSVSTPGGPVTPDDFSGWGGKSVGSDTAPLQTPSTPTVGSLMGRINKAFSKNKRQASETTGTTSQGSATTNTQVETVAGDPSPPVKTPAQALLAGPITPPPSSEAPPLPIPQNTSIVISEEAPSGWLTLYRGQVSSTGVDARMLEEVMPLWLLECLLQNKTPSVPVTKVSFVLLPFKELGVEPLPELLNTQQSKLTASRFLRVRKLTVHVQDKLDKIANGGTSPVSASATPRSSFDRRSLASGRARDHDSRPRAEEIYEILCNGIVLPLDMTLAAVRQYVWRQSAELVMHYRRKAPVHAGAHGN</sequence>
<evidence type="ECO:0000256" key="4">
    <source>
        <dbReference type="SAM" id="MobiDB-lite"/>
    </source>
</evidence>
<feature type="compositionally biased region" description="Low complexity" evidence="4">
    <location>
        <begin position="996"/>
        <end position="1012"/>
    </location>
</feature>
<dbReference type="InterPro" id="IPR020472">
    <property type="entry name" value="WD40_PAC1"/>
</dbReference>
<gene>
    <name evidence="5" type="ORF">BD310DRAFT_831249</name>
</gene>
<dbReference type="SMART" id="SM00320">
    <property type="entry name" value="WD40"/>
    <property type="match status" value="7"/>
</dbReference>
<feature type="compositionally biased region" description="Basic and acidic residues" evidence="4">
    <location>
        <begin position="1173"/>
        <end position="1187"/>
    </location>
</feature>
<dbReference type="GO" id="GO:0043130">
    <property type="term" value="F:ubiquitin binding"/>
    <property type="evidence" value="ECO:0007669"/>
    <property type="project" value="TreeGrafter"/>
</dbReference>
<reference evidence="5 6" key="1">
    <citation type="submission" date="2019-01" db="EMBL/GenBank/DDBJ databases">
        <title>Draft genome sequences of three monokaryotic isolates of the white-rot basidiomycete fungus Dichomitus squalens.</title>
        <authorList>
            <consortium name="DOE Joint Genome Institute"/>
            <person name="Lopez S.C."/>
            <person name="Andreopoulos B."/>
            <person name="Pangilinan J."/>
            <person name="Lipzen A."/>
            <person name="Riley R."/>
            <person name="Ahrendt S."/>
            <person name="Ng V."/>
            <person name="Barry K."/>
            <person name="Daum C."/>
            <person name="Grigoriev I.V."/>
            <person name="Hilden K.S."/>
            <person name="Makela M.R."/>
            <person name="de Vries R.P."/>
        </authorList>
    </citation>
    <scope>NUCLEOTIDE SEQUENCE [LARGE SCALE GENOMIC DNA]</scope>
    <source>
        <strain evidence="5 6">CBS 464.89</strain>
    </source>
</reference>
<organism evidence="5 6">
    <name type="scientific">Dichomitus squalens</name>
    <dbReference type="NCBI Taxonomy" id="114155"/>
    <lineage>
        <taxon>Eukaryota</taxon>
        <taxon>Fungi</taxon>
        <taxon>Dikarya</taxon>
        <taxon>Basidiomycota</taxon>
        <taxon>Agaricomycotina</taxon>
        <taxon>Agaricomycetes</taxon>
        <taxon>Polyporales</taxon>
        <taxon>Polyporaceae</taxon>
        <taxon>Dichomitus</taxon>
    </lineage>
</organism>
<keyword evidence="3" id="KW-0677">Repeat</keyword>
<dbReference type="InterPro" id="IPR021772">
    <property type="entry name" value="WDR48/Bun107"/>
</dbReference>
<dbReference type="STRING" id="114155.A0A4Q9NMF7"/>
<feature type="region of interest" description="Disordered" evidence="4">
    <location>
        <begin position="1158"/>
        <end position="1187"/>
    </location>
</feature>
<accession>A0A4Q9NMF7</accession>
<dbReference type="PRINTS" id="PR00320">
    <property type="entry name" value="GPROTEINBRPT"/>
</dbReference>
<dbReference type="Pfam" id="PF11816">
    <property type="entry name" value="DUF3337"/>
    <property type="match status" value="1"/>
</dbReference>
<keyword evidence="2" id="KW-0853">WD repeat</keyword>
<dbReference type="InterPro" id="IPR051246">
    <property type="entry name" value="WDR48"/>
</dbReference>
<feature type="region of interest" description="Disordered" evidence="4">
    <location>
        <begin position="881"/>
        <end position="1050"/>
    </location>
</feature>
<feature type="compositionally biased region" description="Polar residues" evidence="4">
    <location>
        <begin position="921"/>
        <end position="944"/>
    </location>
</feature>
<feature type="region of interest" description="Disordered" evidence="4">
    <location>
        <begin position="783"/>
        <end position="826"/>
    </location>
</feature>
<protein>
    <submittedName>
        <fullName evidence="5">Uncharacterized protein</fullName>
    </submittedName>
</protein>
<feature type="compositionally biased region" description="Polar residues" evidence="4">
    <location>
        <begin position="1159"/>
        <end position="1172"/>
    </location>
</feature>
<dbReference type="InterPro" id="IPR036322">
    <property type="entry name" value="WD40_repeat_dom_sf"/>
</dbReference>
<feature type="compositionally biased region" description="Polar residues" evidence="4">
    <location>
        <begin position="886"/>
        <end position="896"/>
    </location>
</feature>
<evidence type="ECO:0000313" key="6">
    <source>
        <dbReference type="Proteomes" id="UP000292082"/>
    </source>
</evidence>